<reference evidence="9" key="3">
    <citation type="submission" date="2022-12" db="EMBL/GenBank/DDBJ databases">
        <title>Complete genome sequence of Rhodopseudomonas palustris CGA0092 and corrections to the R. palustris CGA009 genome sequence.</title>
        <authorList>
            <person name="Mazny B.R."/>
            <person name="Sheff O.F."/>
            <person name="LaSarre B."/>
            <person name="McKinlay A."/>
            <person name="McKinlay J.B."/>
        </authorList>
    </citation>
    <scope>NUCLEOTIDE SEQUENCE</scope>
    <source>
        <strain evidence="9">CGA009</strain>
    </source>
</reference>
<dbReference type="Pfam" id="PF00903">
    <property type="entry name" value="Glyoxalase"/>
    <property type="match status" value="1"/>
</dbReference>
<evidence type="ECO:0000256" key="1">
    <source>
        <dbReference type="ARBA" id="ARBA00022723"/>
    </source>
</evidence>
<dbReference type="GeneID" id="66892403"/>
<dbReference type="CDD" id="cd00852">
    <property type="entry name" value="NifB"/>
    <property type="match status" value="1"/>
</dbReference>
<dbReference type="GO" id="GO:0005737">
    <property type="term" value="C:cytoplasm"/>
    <property type="evidence" value="ECO:0007669"/>
    <property type="project" value="TreeGrafter"/>
</dbReference>
<feature type="domain" description="VOC" evidence="7">
    <location>
        <begin position="139"/>
        <end position="264"/>
    </location>
</feature>
<accession>Q6NA09</accession>
<dbReference type="InterPro" id="IPR037523">
    <property type="entry name" value="VOC_core"/>
</dbReference>
<evidence type="ECO:0000256" key="3">
    <source>
        <dbReference type="ARBA" id="ARBA00030291"/>
    </source>
</evidence>
<dbReference type="InterPro" id="IPR018146">
    <property type="entry name" value="Glyoxalase_1_CS"/>
</dbReference>
<dbReference type="Gene3D" id="3.10.180.10">
    <property type="entry name" value="2,3-Dihydroxybiphenyl 1,2-Dioxygenase, domain 1"/>
    <property type="match status" value="1"/>
</dbReference>
<evidence type="ECO:0000256" key="5">
    <source>
        <dbReference type="ARBA" id="ARBA00032460"/>
    </source>
</evidence>
<dbReference type="RefSeq" id="WP_011156940.1">
    <property type="nucleotide sequence ID" value="NZ_CP116810.1"/>
</dbReference>
<dbReference type="AlphaFoldDB" id="Q6NA09"/>
<evidence type="ECO:0000256" key="4">
    <source>
        <dbReference type="ARBA" id="ARBA00030892"/>
    </source>
</evidence>
<dbReference type="EMBL" id="CP116810">
    <property type="protein sequence ID" value="WCL91512.1"/>
    <property type="molecule type" value="Genomic_DNA"/>
</dbReference>
<dbReference type="PROSITE" id="PS00934">
    <property type="entry name" value="GLYOXALASE_I_1"/>
    <property type="match status" value="1"/>
</dbReference>
<dbReference type="InterPro" id="IPR004360">
    <property type="entry name" value="Glyas_Fos-R_dOase_dom"/>
</dbReference>
<dbReference type="Pfam" id="PF02579">
    <property type="entry name" value="Nitro_FeMo-Co"/>
    <property type="match status" value="1"/>
</dbReference>
<keyword evidence="8" id="KW-0456">Lyase</keyword>
<dbReference type="EMBL" id="BX572597">
    <property type="protein sequence ID" value="CAE26820.1"/>
    <property type="molecule type" value="Genomic_DNA"/>
</dbReference>
<dbReference type="GO" id="GO:0046872">
    <property type="term" value="F:metal ion binding"/>
    <property type="evidence" value="ECO:0007669"/>
    <property type="project" value="UniProtKB-KW"/>
</dbReference>
<dbReference type="SUPFAM" id="SSF53146">
    <property type="entry name" value="Nitrogenase accessory factor-like"/>
    <property type="match status" value="1"/>
</dbReference>
<evidence type="ECO:0000256" key="2">
    <source>
        <dbReference type="ARBA" id="ARBA00023231"/>
    </source>
</evidence>
<evidence type="ECO:0000313" key="10">
    <source>
        <dbReference type="Proteomes" id="UP000001426"/>
    </source>
</evidence>
<evidence type="ECO:0000259" key="7">
    <source>
        <dbReference type="PROSITE" id="PS51819"/>
    </source>
</evidence>
<evidence type="ECO:0000313" key="8">
    <source>
        <dbReference type="EMBL" id="CAE26820.1"/>
    </source>
</evidence>
<keyword evidence="2" id="KW-0535">Nitrogen fixation</keyword>
<name>Q6NA09_RHOPA</name>
<reference evidence="9" key="1">
    <citation type="submission" date="2003-07" db="EMBL/GenBank/DDBJ databases">
        <authorList>
            <consortium name="Rhodopseudomonas genome consortium"/>
            <person name="Larimer F."/>
            <person name="Harwood C."/>
        </authorList>
    </citation>
    <scope>NUCLEOTIDE SEQUENCE</scope>
    <source>
        <strain evidence="9">CGA009</strain>
    </source>
</reference>
<dbReference type="SUPFAM" id="SSF54593">
    <property type="entry name" value="Glyoxalase/Bleomycin resistance protein/Dihydroxybiphenyl dioxygenase"/>
    <property type="match status" value="1"/>
</dbReference>
<dbReference type="PROSITE" id="PS51819">
    <property type="entry name" value="VOC"/>
    <property type="match status" value="1"/>
</dbReference>
<gene>
    <name evidence="8" type="ordered locus">RPA1377</name>
    <name evidence="9" type="ORF">TX73_007070</name>
</gene>
<keyword evidence="10" id="KW-1185">Reference proteome</keyword>
<sequence>MLADLIEAPTPEQHFSSPPLRMAVASSEGIRIDQHFGQTELFRVYDVSASGAVAVETRDVNQHAAGDEDRRDTICRMLKDCRILLVAKIGITPQEKLAGHGIEAIDRFAGKAVEAALTEVYVSKSAAKADLPLDASTFRLMHTMLRVTDLARSIDFYTRLLGMIVLEQREHKKNQFTQTYLGYAAGFSGMTLELVFNWSDDQAYTHGTSYGHIAIGVTGIAALCDRLAAQGVKMPRPPRAQRHGEAIVAFIEDPDGHRIKLVQAPNA</sequence>
<dbReference type="PANTHER" id="PTHR46036">
    <property type="entry name" value="LACTOYLGLUTATHIONE LYASE"/>
    <property type="match status" value="1"/>
</dbReference>
<protein>
    <recommendedName>
        <fullName evidence="4">Aldoketomutase</fullName>
    </recommendedName>
    <alternativeName>
        <fullName evidence="3">Ketone-aldehyde mutase</fullName>
    </alternativeName>
    <alternativeName>
        <fullName evidence="5">Methylglyoxalase</fullName>
    </alternativeName>
    <alternativeName>
        <fullName evidence="6">S-D-lactoylglutathione methylglyoxal lyase</fullName>
    </alternativeName>
</protein>
<evidence type="ECO:0000313" key="9">
    <source>
        <dbReference type="EMBL" id="WCL91512.1"/>
    </source>
</evidence>
<dbReference type="eggNOG" id="COG0346">
    <property type="taxonomic scope" value="Bacteria"/>
</dbReference>
<dbReference type="InterPro" id="IPR034165">
    <property type="entry name" value="NifB_C"/>
</dbReference>
<dbReference type="InterPro" id="IPR003731">
    <property type="entry name" value="Di-Nase_FeMo-co_biosynth"/>
</dbReference>
<dbReference type="PANTHER" id="PTHR46036:SF5">
    <property type="entry name" value="LACTOYLGLUTATHIONE LYASE"/>
    <property type="match status" value="1"/>
</dbReference>
<dbReference type="UniPathway" id="UPA00619">
    <property type="reaction ID" value="UER00675"/>
</dbReference>
<keyword evidence="1" id="KW-0479">Metal-binding</keyword>
<dbReference type="GO" id="GO:0004462">
    <property type="term" value="F:lactoylglutathione lyase activity"/>
    <property type="evidence" value="ECO:0007669"/>
    <property type="project" value="InterPro"/>
</dbReference>
<dbReference type="GO" id="GO:0019243">
    <property type="term" value="P:methylglyoxal catabolic process to D-lactate via S-lactoyl-glutathione"/>
    <property type="evidence" value="ECO:0007669"/>
    <property type="project" value="TreeGrafter"/>
</dbReference>
<dbReference type="InterPro" id="IPR036105">
    <property type="entry name" value="DiNase_FeMo-co_biosyn_sf"/>
</dbReference>
<dbReference type="Proteomes" id="UP000001426">
    <property type="component" value="Chromosome"/>
</dbReference>
<dbReference type="eggNOG" id="COG1433">
    <property type="taxonomic scope" value="Bacteria"/>
</dbReference>
<proteinExistence type="predicted"/>
<dbReference type="KEGG" id="rpa:TX73_007070"/>
<organism evidence="8">
    <name type="scientific">Rhodopseudomonas palustris (strain ATCC BAA-98 / CGA009)</name>
    <dbReference type="NCBI Taxonomy" id="258594"/>
    <lineage>
        <taxon>Bacteria</taxon>
        <taxon>Pseudomonadati</taxon>
        <taxon>Pseudomonadota</taxon>
        <taxon>Alphaproteobacteria</taxon>
        <taxon>Hyphomicrobiales</taxon>
        <taxon>Nitrobacteraceae</taxon>
        <taxon>Rhodopseudomonas</taxon>
    </lineage>
</organism>
<reference evidence="8 10" key="2">
    <citation type="journal article" date="2004" name="Nat. Biotechnol.">
        <title>Complete genome sequence of the metabolically versatile photosynthetic bacterium Rhodopseudomonas palustris.</title>
        <authorList>
            <person name="Larimer F.W."/>
            <person name="Chain P."/>
            <person name="Hauser L."/>
            <person name="Lamerdin J."/>
            <person name="Malfatti S."/>
            <person name="Do L."/>
            <person name="Land M.L."/>
            <person name="Pelletier D.A."/>
            <person name="Beatty J.T."/>
            <person name="Lang A.S."/>
            <person name="Tabita F.R."/>
            <person name="Gibson J.L."/>
            <person name="Hanson T.E."/>
            <person name="Bobst C."/>
            <person name="Torres J.L."/>
            <person name="Peres C."/>
            <person name="Harrison F.H."/>
            <person name="Gibson J."/>
            <person name="Harwood C.S."/>
        </authorList>
    </citation>
    <scope>NUCLEOTIDE SEQUENCE [LARGE SCALE GENOMIC DNA]</scope>
    <source>
        <strain evidence="10">ATCC BAA-98 / CGA009</strain>
        <strain evidence="8">CGA009</strain>
    </source>
</reference>
<dbReference type="InterPro" id="IPR029068">
    <property type="entry name" value="Glyas_Bleomycin-R_OHBP_Dase"/>
</dbReference>
<dbReference type="STRING" id="258594.RPA1377"/>
<dbReference type="Gene3D" id="3.30.420.130">
    <property type="entry name" value="Dinitrogenase iron-molybdenum cofactor biosynthesis domain"/>
    <property type="match status" value="1"/>
</dbReference>
<evidence type="ECO:0000256" key="6">
    <source>
        <dbReference type="ARBA" id="ARBA00033298"/>
    </source>
</evidence>
<dbReference type="HOGENOM" id="CLU_1041609_0_0_5"/>